<comment type="caution">
    <text evidence="2">The sequence shown here is derived from an EMBL/GenBank/DDBJ whole genome shotgun (WGS) entry which is preliminary data.</text>
</comment>
<feature type="transmembrane region" description="Helical" evidence="1">
    <location>
        <begin position="33"/>
        <end position="51"/>
    </location>
</feature>
<dbReference type="AlphaFoldDB" id="A0A9X5H5G5"/>
<keyword evidence="1" id="KW-1133">Transmembrane helix</keyword>
<sequence length="289" mass="32444">MLLKTNYCCHERKKNMNEILKEEIRRSIRSRGMAMSLILGGIIAAAQVIQYQCRNSYWNLTRNMEAASILYPFSAADSWLARGAVCMEAFIYFLLIPILAVLPFGTSYFSDQTSGFLKGLYTRVSRRDYLTAKYIAVFFSGGLAVFLPLILNLLCALVLLPNLLPQCVFPNNLICAANLFYQVYFSHPILYIVIFLCIDFVMGGIWACTALACSFISDYKIVAAVCPFFLQLGIHVICTMLNAIDYSSIYFTQSGYGMKSAVALAAYVIIGLTSTWAIFRKKGETEDIF</sequence>
<protein>
    <submittedName>
        <fullName evidence="2">Uncharacterized protein</fullName>
    </submittedName>
</protein>
<proteinExistence type="predicted"/>
<reference evidence="2 3" key="1">
    <citation type="submission" date="2019-07" db="EMBL/GenBank/DDBJ databases">
        <title>Draft genome sequences of 15 bacterial species constituting the stable defined intestinal microbiota of the GM15 gnotobiotic mouse model.</title>
        <authorList>
            <person name="Elie C."/>
            <person name="Mathieu A."/>
            <person name="Saliou A."/>
            <person name="Darnaud M."/>
            <person name="Leulier F."/>
            <person name="Tamellini A."/>
        </authorList>
    </citation>
    <scope>NUCLEOTIDE SEQUENCE [LARGE SCALE GENOMIC DNA]</scope>
    <source>
        <strain evidence="3">ASF 502</strain>
    </source>
</reference>
<evidence type="ECO:0000256" key="1">
    <source>
        <dbReference type="SAM" id="Phobius"/>
    </source>
</evidence>
<accession>A0A9X5H5G5</accession>
<name>A0A9X5H5G5_9FIRM</name>
<dbReference type="EMBL" id="VIRB01000034">
    <property type="protein sequence ID" value="NDO68093.1"/>
    <property type="molecule type" value="Genomic_DNA"/>
</dbReference>
<feature type="transmembrane region" description="Helical" evidence="1">
    <location>
        <begin position="89"/>
        <end position="110"/>
    </location>
</feature>
<dbReference type="OrthoDB" id="2067652at2"/>
<keyword evidence="1" id="KW-0472">Membrane</keyword>
<feature type="transmembrane region" description="Helical" evidence="1">
    <location>
        <begin position="256"/>
        <end position="279"/>
    </location>
</feature>
<gene>
    <name evidence="2" type="ORF">FMM80_04970</name>
</gene>
<evidence type="ECO:0000313" key="2">
    <source>
        <dbReference type="EMBL" id="NDO68093.1"/>
    </source>
</evidence>
<dbReference type="Proteomes" id="UP000474104">
    <property type="component" value="Unassembled WGS sequence"/>
</dbReference>
<feature type="transmembrane region" description="Helical" evidence="1">
    <location>
        <begin position="221"/>
        <end position="244"/>
    </location>
</feature>
<organism evidence="2 3">
    <name type="scientific">Schaedlerella arabinosiphila</name>
    <dbReference type="NCBI Taxonomy" id="2044587"/>
    <lineage>
        <taxon>Bacteria</taxon>
        <taxon>Bacillati</taxon>
        <taxon>Bacillota</taxon>
        <taxon>Clostridia</taxon>
        <taxon>Lachnospirales</taxon>
        <taxon>Lachnospiraceae</taxon>
        <taxon>Schaedlerella</taxon>
    </lineage>
</organism>
<feature type="transmembrane region" description="Helical" evidence="1">
    <location>
        <begin position="189"/>
        <end position="209"/>
    </location>
</feature>
<keyword evidence="1" id="KW-0812">Transmembrane</keyword>
<feature type="transmembrane region" description="Helical" evidence="1">
    <location>
        <begin position="131"/>
        <end position="160"/>
    </location>
</feature>
<evidence type="ECO:0000313" key="3">
    <source>
        <dbReference type="Proteomes" id="UP000474104"/>
    </source>
</evidence>